<keyword evidence="4" id="KW-1003">Cell membrane</keyword>
<keyword evidence="7 8" id="KW-0472">Membrane</keyword>
<evidence type="ECO:0000256" key="7">
    <source>
        <dbReference type="ARBA" id="ARBA00023136"/>
    </source>
</evidence>
<keyword evidence="6 8" id="KW-1133">Transmembrane helix</keyword>
<dbReference type="InterPro" id="IPR000425">
    <property type="entry name" value="MIP"/>
</dbReference>
<dbReference type="InterPro" id="IPR023271">
    <property type="entry name" value="Aquaporin-like"/>
</dbReference>
<dbReference type="InterPro" id="IPR022357">
    <property type="entry name" value="MIP_CS"/>
</dbReference>
<reference evidence="9" key="1">
    <citation type="submission" date="2018-05" db="EMBL/GenBank/DDBJ databases">
        <authorList>
            <person name="Lanie J.A."/>
            <person name="Ng W.-L."/>
            <person name="Kazmierczak K.M."/>
            <person name="Andrzejewski T.M."/>
            <person name="Davidsen T.M."/>
            <person name="Wayne K.J."/>
            <person name="Tettelin H."/>
            <person name="Glass J.I."/>
            <person name="Rusch D."/>
            <person name="Podicherti R."/>
            <person name="Tsui H.-C.T."/>
            <person name="Winkler M.E."/>
        </authorList>
    </citation>
    <scope>NUCLEOTIDE SEQUENCE</scope>
</reference>
<name>A0A381XJJ3_9ZZZZ</name>
<organism evidence="9">
    <name type="scientific">marine metagenome</name>
    <dbReference type="NCBI Taxonomy" id="408172"/>
    <lineage>
        <taxon>unclassified sequences</taxon>
        <taxon>metagenomes</taxon>
        <taxon>ecological metagenomes</taxon>
    </lineage>
</organism>
<sequence>MNRAKVYILVSTASHSVRTMFEETNMKTVSAEMLGTFFLVFFGITAFASSGDVFSGALTLGLTLMVLMHVFGPISGCHLNPAVTIGNLMSKKMSQDDAIGYMGAQIVGATLGFVLFKFLNPGTDDSVVDGDMAILLAAAIGTMFFVMTLLSTQDPFAVGATLFVVSSTAFAGVNFGVDMGAMIANAIDGNADWAFFGVIGSVVGAFLGWAVKDNALD</sequence>
<evidence type="ECO:0000256" key="8">
    <source>
        <dbReference type="SAM" id="Phobius"/>
    </source>
</evidence>
<dbReference type="SUPFAM" id="SSF81338">
    <property type="entry name" value="Aquaporin-like"/>
    <property type="match status" value="1"/>
</dbReference>
<feature type="transmembrane region" description="Helical" evidence="8">
    <location>
        <begin position="193"/>
        <end position="211"/>
    </location>
</feature>
<feature type="transmembrane region" description="Helical" evidence="8">
    <location>
        <begin position="54"/>
        <end position="77"/>
    </location>
</feature>
<keyword evidence="3" id="KW-0813">Transport</keyword>
<feature type="transmembrane region" description="Helical" evidence="8">
    <location>
        <begin position="162"/>
        <end position="187"/>
    </location>
</feature>
<feature type="transmembrane region" description="Helical" evidence="8">
    <location>
        <begin position="28"/>
        <end position="48"/>
    </location>
</feature>
<evidence type="ECO:0000256" key="2">
    <source>
        <dbReference type="ARBA" id="ARBA00006175"/>
    </source>
</evidence>
<comment type="similarity">
    <text evidence="2">Belongs to the MIP/aquaporin (TC 1.A.8) family.</text>
</comment>
<dbReference type="GO" id="GO:0005886">
    <property type="term" value="C:plasma membrane"/>
    <property type="evidence" value="ECO:0007669"/>
    <property type="project" value="UniProtKB-SubCell"/>
</dbReference>
<dbReference type="Gene3D" id="1.20.1080.10">
    <property type="entry name" value="Glycerol uptake facilitator protein"/>
    <property type="match status" value="1"/>
</dbReference>
<accession>A0A381XJJ3</accession>
<dbReference type="PANTHER" id="PTHR19139">
    <property type="entry name" value="AQUAPORIN TRANSPORTER"/>
    <property type="match status" value="1"/>
</dbReference>
<evidence type="ECO:0000256" key="3">
    <source>
        <dbReference type="ARBA" id="ARBA00022448"/>
    </source>
</evidence>
<evidence type="ECO:0000256" key="5">
    <source>
        <dbReference type="ARBA" id="ARBA00022692"/>
    </source>
</evidence>
<dbReference type="PANTHER" id="PTHR19139:SF199">
    <property type="entry name" value="MIP17260P"/>
    <property type="match status" value="1"/>
</dbReference>
<dbReference type="EMBL" id="UINC01015278">
    <property type="protein sequence ID" value="SVA64453.1"/>
    <property type="molecule type" value="Genomic_DNA"/>
</dbReference>
<proteinExistence type="inferred from homology"/>
<feature type="transmembrane region" description="Helical" evidence="8">
    <location>
        <begin position="98"/>
        <end position="120"/>
    </location>
</feature>
<evidence type="ECO:0000256" key="4">
    <source>
        <dbReference type="ARBA" id="ARBA00022475"/>
    </source>
</evidence>
<gene>
    <name evidence="9" type="ORF">METZ01_LOCUS117307</name>
</gene>
<dbReference type="GO" id="GO:0015250">
    <property type="term" value="F:water channel activity"/>
    <property type="evidence" value="ECO:0007669"/>
    <property type="project" value="TreeGrafter"/>
</dbReference>
<dbReference type="InterPro" id="IPR034294">
    <property type="entry name" value="Aquaporin_transptr"/>
</dbReference>
<dbReference type="Pfam" id="PF00230">
    <property type="entry name" value="MIP"/>
    <property type="match status" value="1"/>
</dbReference>
<dbReference type="PROSITE" id="PS00221">
    <property type="entry name" value="MIP"/>
    <property type="match status" value="1"/>
</dbReference>
<dbReference type="AlphaFoldDB" id="A0A381XJJ3"/>
<feature type="transmembrane region" description="Helical" evidence="8">
    <location>
        <begin position="132"/>
        <end position="150"/>
    </location>
</feature>
<evidence type="ECO:0000313" key="9">
    <source>
        <dbReference type="EMBL" id="SVA64453.1"/>
    </source>
</evidence>
<evidence type="ECO:0008006" key="10">
    <source>
        <dbReference type="Google" id="ProtNLM"/>
    </source>
</evidence>
<evidence type="ECO:0000256" key="1">
    <source>
        <dbReference type="ARBA" id="ARBA00004651"/>
    </source>
</evidence>
<keyword evidence="5 8" id="KW-0812">Transmembrane</keyword>
<evidence type="ECO:0000256" key="6">
    <source>
        <dbReference type="ARBA" id="ARBA00022989"/>
    </source>
</evidence>
<dbReference type="PRINTS" id="PR00783">
    <property type="entry name" value="MINTRINSICP"/>
</dbReference>
<protein>
    <recommendedName>
        <fullName evidence="10">Major intrinsic protein</fullName>
    </recommendedName>
</protein>
<comment type="subcellular location">
    <subcellularLocation>
        <location evidence="1">Cell membrane</location>
        <topology evidence="1">Multi-pass membrane protein</topology>
    </subcellularLocation>
</comment>